<accession>A0ACB9LJR9</accession>
<organism evidence="1 2">
    <name type="scientific">Melastoma candidum</name>
    <dbReference type="NCBI Taxonomy" id="119954"/>
    <lineage>
        <taxon>Eukaryota</taxon>
        <taxon>Viridiplantae</taxon>
        <taxon>Streptophyta</taxon>
        <taxon>Embryophyta</taxon>
        <taxon>Tracheophyta</taxon>
        <taxon>Spermatophyta</taxon>
        <taxon>Magnoliopsida</taxon>
        <taxon>eudicotyledons</taxon>
        <taxon>Gunneridae</taxon>
        <taxon>Pentapetalae</taxon>
        <taxon>rosids</taxon>
        <taxon>malvids</taxon>
        <taxon>Myrtales</taxon>
        <taxon>Melastomataceae</taxon>
        <taxon>Melastomatoideae</taxon>
        <taxon>Melastomateae</taxon>
        <taxon>Melastoma</taxon>
    </lineage>
</organism>
<protein>
    <submittedName>
        <fullName evidence="1">Uncharacterized protein</fullName>
    </submittedName>
</protein>
<evidence type="ECO:0000313" key="2">
    <source>
        <dbReference type="Proteomes" id="UP001057402"/>
    </source>
</evidence>
<gene>
    <name evidence="1" type="ORF">MLD38_036075</name>
</gene>
<comment type="caution">
    <text evidence="1">The sequence shown here is derived from an EMBL/GenBank/DDBJ whole genome shotgun (WGS) entry which is preliminary data.</text>
</comment>
<name>A0ACB9LJR9_9MYRT</name>
<sequence length="131" mass="14292">MAASRPSRLLFAAVAVVLAVHASLSYAYADLDEDADMASLFALGFSSSGPECKGSVAECSVIRGEEEEEELVMDSEINRRILAATRYISYGALRRNAVPCSRRGVSYYNCRLGARVNPYVRGCSRITRCRG</sequence>
<reference evidence="2" key="1">
    <citation type="journal article" date="2023" name="Front. Plant Sci.">
        <title>Chromosomal-level genome assembly of Melastoma candidum provides insights into trichome evolution.</title>
        <authorList>
            <person name="Zhong Y."/>
            <person name="Wu W."/>
            <person name="Sun C."/>
            <person name="Zou P."/>
            <person name="Liu Y."/>
            <person name="Dai S."/>
            <person name="Zhou R."/>
        </authorList>
    </citation>
    <scope>NUCLEOTIDE SEQUENCE [LARGE SCALE GENOMIC DNA]</scope>
</reference>
<keyword evidence="2" id="KW-1185">Reference proteome</keyword>
<evidence type="ECO:0000313" key="1">
    <source>
        <dbReference type="EMBL" id="KAI4311157.1"/>
    </source>
</evidence>
<proteinExistence type="predicted"/>
<dbReference type="Proteomes" id="UP001057402">
    <property type="component" value="Chromosome 11"/>
</dbReference>
<dbReference type="EMBL" id="CM042890">
    <property type="protein sequence ID" value="KAI4311157.1"/>
    <property type="molecule type" value="Genomic_DNA"/>
</dbReference>